<accession>A0ABU8YGG7</accession>
<dbReference type="RefSeq" id="WP_340520638.1">
    <property type="nucleotide sequence ID" value="NZ_JBBLXS010000007.1"/>
</dbReference>
<dbReference type="GO" id="GO:0004519">
    <property type="term" value="F:endonuclease activity"/>
    <property type="evidence" value="ECO:0007669"/>
    <property type="project" value="UniProtKB-KW"/>
</dbReference>
<dbReference type="Proteomes" id="UP001384579">
    <property type="component" value="Unassembled WGS sequence"/>
</dbReference>
<sequence length="219" mass="24629">MSAAIATQINQIKLTPGSAMIISGLTWKTYEALLQNLGDNRPTRIAYNQGVLEIRMPGELHEIVNRLLAKIITMLAMELGMEANDFGSTTLNRETIDRGIEPDTCFYIQNATRGQGMETKASESLAPDLALEVDIASSSASKMSIYLAMKVPEIWLYRRHKLSIQLLQDSQYTNAVNSRAFPMVNVDQLNQWIELRKTETDLTVLREVQNFGREYIASN</sequence>
<comment type="caution">
    <text evidence="2">The sequence shown here is derived from an EMBL/GenBank/DDBJ whole genome shotgun (WGS) entry which is preliminary data.</text>
</comment>
<keyword evidence="3" id="KW-1185">Reference proteome</keyword>
<proteinExistence type="predicted"/>
<dbReference type="CDD" id="cd06260">
    <property type="entry name" value="DUF820-like"/>
    <property type="match status" value="1"/>
</dbReference>
<dbReference type="InterPro" id="IPR011335">
    <property type="entry name" value="Restrct_endonuc-II-like"/>
</dbReference>
<dbReference type="PANTHER" id="PTHR47152">
    <property type="entry name" value="SLR2084 PROTEIN-RELATED"/>
    <property type="match status" value="1"/>
</dbReference>
<gene>
    <name evidence="2" type="ORF">WMG39_01195</name>
</gene>
<dbReference type="Gene3D" id="3.90.1570.10">
    <property type="entry name" value="tt1808, chain A"/>
    <property type="match status" value="1"/>
</dbReference>
<keyword evidence="2" id="KW-0255">Endonuclease</keyword>
<dbReference type="EMBL" id="JBBLXS010000007">
    <property type="protein sequence ID" value="MEK0183458.1"/>
    <property type="molecule type" value="Genomic_DNA"/>
</dbReference>
<reference evidence="2 3" key="1">
    <citation type="journal article" date="2020" name="Harmful Algae">
        <title>Molecular and morphological characterization of a novel dihydroanatoxin-a producing Microcoleus species (cyanobacteria) from the Russian River, California, USA.</title>
        <authorList>
            <person name="Conklin K.Y."/>
            <person name="Stancheva R."/>
            <person name="Otten T.G."/>
            <person name="Fadness R."/>
            <person name="Boyer G.L."/>
            <person name="Read B."/>
            <person name="Zhang X."/>
            <person name="Sheath R.G."/>
        </authorList>
    </citation>
    <scope>NUCLEOTIDE SEQUENCE [LARGE SCALE GENOMIC DNA]</scope>
    <source>
        <strain evidence="2 3">PTRS2</strain>
    </source>
</reference>
<dbReference type="Pfam" id="PF05685">
    <property type="entry name" value="Uma2"/>
    <property type="match status" value="1"/>
</dbReference>
<organism evidence="2 3">
    <name type="scientific">Microcoleus anatoxicus PTRS2</name>
    <dbReference type="NCBI Taxonomy" id="2705321"/>
    <lineage>
        <taxon>Bacteria</taxon>
        <taxon>Bacillati</taxon>
        <taxon>Cyanobacteriota</taxon>
        <taxon>Cyanophyceae</taxon>
        <taxon>Oscillatoriophycideae</taxon>
        <taxon>Oscillatoriales</taxon>
        <taxon>Microcoleaceae</taxon>
        <taxon>Microcoleus</taxon>
        <taxon>Microcoleus anatoxicus</taxon>
    </lineage>
</organism>
<name>A0ABU8YGG7_9CYAN</name>
<evidence type="ECO:0000313" key="3">
    <source>
        <dbReference type="Proteomes" id="UP001384579"/>
    </source>
</evidence>
<feature type="domain" description="Putative restriction endonuclease" evidence="1">
    <location>
        <begin position="27"/>
        <end position="186"/>
    </location>
</feature>
<dbReference type="InterPro" id="IPR012296">
    <property type="entry name" value="Nuclease_put_TT1808"/>
</dbReference>
<evidence type="ECO:0000313" key="2">
    <source>
        <dbReference type="EMBL" id="MEK0183458.1"/>
    </source>
</evidence>
<dbReference type="InterPro" id="IPR008538">
    <property type="entry name" value="Uma2"/>
</dbReference>
<evidence type="ECO:0000259" key="1">
    <source>
        <dbReference type="Pfam" id="PF05685"/>
    </source>
</evidence>
<protein>
    <submittedName>
        <fullName evidence="2">Uma2 family endonuclease</fullName>
    </submittedName>
</protein>
<keyword evidence="2" id="KW-0378">Hydrolase</keyword>
<keyword evidence="2" id="KW-0540">Nuclease</keyword>
<dbReference type="SUPFAM" id="SSF52980">
    <property type="entry name" value="Restriction endonuclease-like"/>
    <property type="match status" value="1"/>
</dbReference>
<dbReference type="PANTHER" id="PTHR47152:SF2">
    <property type="entry name" value="SLR2084 PROTEIN"/>
    <property type="match status" value="1"/>
</dbReference>